<dbReference type="EMBL" id="APML01000028">
    <property type="protein sequence ID" value="ENH96865.1"/>
    <property type="molecule type" value="Genomic_DNA"/>
</dbReference>
<dbReference type="Proteomes" id="UP000012283">
    <property type="component" value="Unassembled WGS sequence"/>
</dbReference>
<dbReference type="PATRIC" id="fig|1308866.3.peg.1711"/>
<sequence length="102" mass="11566">MNVLLLIVAIVILLFILRKLSMIEYSNRHSALKDAKQNVISLLWGVVVISTIIFIPYQVWVLTGKSLYWDGVYIIGGTALLTIAISFIFYYKSKVKLTDSVK</sequence>
<dbReference type="eggNOG" id="ENOG502ZQ85">
    <property type="taxonomic scope" value="Bacteria"/>
</dbReference>
<keyword evidence="1" id="KW-0472">Membrane</keyword>
<comment type="caution">
    <text evidence="2">The sequence shown here is derived from an EMBL/GenBank/DDBJ whole genome shotgun (WGS) entry which is preliminary data.</text>
</comment>
<proteinExistence type="predicted"/>
<keyword evidence="1" id="KW-1133">Transmembrane helix</keyword>
<evidence type="ECO:0008006" key="4">
    <source>
        <dbReference type="Google" id="ProtNLM"/>
    </source>
</evidence>
<dbReference type="AlphaFoldDB" id="N4WQZ4"/>
<feature type="transmembrane region" description="Helical" evidence="1">
    <location>
        <begin position="6"/>
        <end position="27"/>
    </location>
</feature>
<feature type="transmembrane region" description="Helical" evidence="1">
    <location>
        <begin position="72"/>
        <end position="91"/>
    </location>
</feature>
<accession>N4WQZ4</accession>
<organism evidence="2 3">
    <name type="scientific">Gracilibacillus halophilus YIM-C55.5</name>
    <dbReference type="NCBI Taxonomy" id="1308866"/>
    <lineage>
        <taxon>Bacteria</taxon>
        <taxon>Bacillati</taxon>
        <taxon>Bacillota</taxon>
        <taxon>Bacilli</taxon>
        <taxon>Bacillales</taxon>
        <taxon>Bacillaceae</taxon>
        <taxon>Gracilibacillus</taxon>
    </lineage>
</organism>
<evidence type="ECO:0000313" key="2">
    <source>
        <dbReference type="EMBL" id="ENH96865.1"/>
    </source>
</evidence>
<name>N4WQZ4_9BACI</name>
<gene>
    <name evidence="2" type="ORF">J416_08444</name>
</gene>
<keyword evidence="1" id="KW-0812">Transmembrane</keyword>
<protein>
    <recommendedName>
        <fullName evidence="4">DUF2178 domain-containing protein</fullName>
    </recommendedName>
</protein>
<reference evidence="2 3" key="1">
    <citation type="submission" date="2013-03" db="EMBL/GenBank/DDBJ databases">
        <title>Draft genome sequence of Gracibacillus halophilus YIM-C55.5, a moderately halophilic and thermophilic organism from the Xiaochaidamu salt lake.</title>
        <authorList>
            <person name="Sugumar T."/>
            <person name="Polireddy D.R."/>
            <person name="Antony A."/>
            <person name="Madhava Y.R."/>
            <person name="Sivakumar N."/>
        </authorList>
    </citation>
    <scope>NUCLEOTIDE SEQUENCE [LARGE SCALE GENOMIC DNA]</scope>
    <source>
        <strain evidence="2 3">YIM-C55.5</strain>
    </source>
</reference>
<keyword evidence="3" id="KW-1185">Reference proteome</keyword>
<evidence type="ECO:0000313" key="3">
    <source>
        <dbReference type="Proteomes" id="UP000012283"/>
    </source>
</evidence>
<feature type="transmembrane region" description="Helical" evidence="1">
    <location>
        <begin position="39"/>
        <end position="60"/>
    </location>
</feature>
<evidence type="ECO:0000256" key="1">
    <source>
        <dbReference type="SAM" id="Phobius"/>
    </source>
</evidence>